<sequence>MRGILHLLFIFLITIVHATEQRKTISKPSFESPWYDVAAQVNRFQSIQHNLQDYPVKVDVQVKIRHNNTDYIFTASRSSQRDDDSNIPYGGAVYIYNQNEIIVTFPVRNNEHSAGGLAYTGSYGEYQGPININLRGPYFTGKVKARAWLSSDLPTASINMSVYMDKNLNYKELNHNLSFYPDIMSVQVKLKECMKKEYDGYIAGAEGTVMDSRYQADTMGLIFGYDDNKVRLWVHQHGIFGAADGWGLATHCKGGDVTILGWETDKTNVMFQTNFTVTKNNVPVPSIKFPRKYDFSNYLITVQVKIPDGDGNNANMIFNAVGSSMATDSARFGGLVFVYTTRDILFWKPKSSLGHMVYIGGVWGSGLSSQYSDTVQVLVSVIYLSDHCFSNNVTVTECIPELTDLLFVIDTSQSNSNNINQSKDFVYNLVNKLSIGINDFQVAVITFSSIPTIEFDFNDFENNKSSILLSIQTIKAGNGSTNIVKALNMAEAVLRNCSMGARGNGIMQFVVLLTDGLFSDRNQNSINKAGADFQNNGGRILSVGIGDSISHTNLLKMSGRADYVFHFPDVEEIYNSIIKESLHSSCTNCVMKSETDIIIMMDTRKDQSFDNYRSRQIALEQLITKTVAVNPDVLLGMNVFSDEPDILFNLSLSKNKHDLIAKMYQVNKDRICSTINTSHALQYILEKGFDVRPASRKMIILVANGEWEDVYDIKMKVQYLSNFNIEVFGLLSGTDLHFDSFYEILENSNNLFYISDEDFSVLDVFASLTIKIMCNATQLKNNG</sequence>
<protein>
    <recommendedName>
        <fullName evidence="2">VWFA domain-containing protein</fullName>
    </recommendedName>
</protein>
<dbReference type="Pfam" id="PF00092">
    <property type="entry name" value="VWA"/>
    <property type="match status" value="2"/>
</dbReference>
<feature type="chain" id="PRO_5035928747" description="VWFA domain-containing protein" evidence="1">
    <location>
        <begin position="19"/>
        <end position="783"/>
    </location>
</feature>
<dbReference type="SUPFAM" id="SSF53300">
    <property type="entry name" value="vWA-like"/>
    <property type="match status" value="2"/>
</dbReference>
<keyword evidence="4" id="KW-1185">Reference proteome</keyword>
<evidence type="ECO:0000313" key="4">
    <source>
        <dbReference type="Proteomes" id="UP000683360"/>
    </source>
</evidence>
<dbReference type="OrthoDB" id="6075324at2759"/>
<proteinExistence type="predicted"/>
<dbReference type="AlphaFoldDB" id="A0A8S3Q209"/>
<name>A0A8S3Q209_MYTED</name>
<evidence type="ECO:0000313" key="3">
    <source>
        <dbReference type="EMBL" id="CAG2188154.1"/>
    </source>
</evidence>
<dbReference type="InterPro" id="IPR050525">
    <property type="entry name" value="ECM_Assembly_Org"/>
</dbReference>
<dbReference type="PROSITE" id="PS50234">
    <property type="entry name" value="VWFA"/>
    <property type="match status" value="2"/>
</dbReference>
<dbReference type="Gene3D" id="3.40.50.410">
    <property type="entry name" value="von Willebrand factor, type A domain"/>
    <property type="match status" value="2"/>
</dbReference>
<dbReference type="Proteomes" id="UP000683360">
    <property type="component" value="Unassembled WGS sequence"/>
</dbReference>
<accession>A0A8S3Q209</accession>
<evidence type="ECO:0000256" key="1">
    <source>
        <dbReference type="SAM" id="SignalP"/>
    </source>
</evidence>
<dbReference type="InterPro" id="IPR036465">
    <property type="entry name" value="vWFA_dom_sf"/>
</dbReference>
<feature type="domain" description="VWFA" evidence="2">
    <location>
        <begin position="404"/>
        <end position="582"/>
    </location>
</feature>
<dbReference type="CDD" id="cd00198">
    <property type="entry name" value="vWFA"/>
    <property type="match status" value="1"/>
</dbReference>
<gene>
    <name evidence="3" type="ORF">MEDL_3554</name>
</gene>
<organism evidence="3 4">
    <name type="scientific">Mytilus edulis</name>
    <name type="common">Blue mussel</name>
    <dbReference type="NCBI Taxonomy" id="6550"/>
    <lineage>
        <taxon>Eukaryota</taxon>
        <taxon>Metazoa</taxon>
        <taxon>Spiralia</taxon>
        <taxon>Lophotrochozoa</taxon>
        <taxon>Mollusca</taxon>
        <taxon>Bivalvia</taxon>
        <taxon>Autobranchia</taxon>
        <taxon>Pteriomorphia</taxon>
        <taxon>Mytilida</taxon>
        <taxon>Mytiloidea</taxon>
        <taxon>Mytilidae</taxon>
        <taxon>Mytilinae</taxon>
        <taxon>Mytilus</taxon>
    </lineage>
</organism>
<feature type="domain" description="VWFA" evidence="2">
    <location>
        <begin position="596"/>
        <end position="772"/>
    </location>
</feature>
<dbReference type="SMART" id="SM00327">
    <property type="entry name" value="VWA"/>
    <property type="match status" value="2"/>
</dbReference>
<dbReference type="PANTHER" id="PTHR24020">
    <property type="entry name" value="COLLAGEN ALPHA"/>
    <property type="match status" value="1"/>
</dbReference>
<keyword evidence="1" id="KW-0732">Signal</keyword>
<comment type="caution">
    <text evidence="3">The sequence shown here is derived from an EMBL/GenBank/DDBJ whole genome shotgun (WGS) entry which is preliminary data.</text>
</comment>
<evidence type="ECO:0000259" key="2">
    <source>
        <dbReference type="PROSITE" id="PS50234"/>
    </source>
</evidence>
<dbReference type="PANTHER" id="PTHR24020:SF20">
    <property type="entry name" value="PH DOMAIN-CONTAINING PROTEIN"/>
    <property type="match status" value="1"/>
</dbReference>
<feature type="signal peptide" evidence="1">
    <location>
        <begin position="1"/>
        <end position="18"/>
    </location>
</feature>
<dbReference type="InterPro" id="IPR002035">
    <property type="entry name" value="VWF_A"/>
</dbReference>
<dbReference type="EMBL" id="CAJPWZ010000197">
    <property type="protein sequence ID" value="CAG2188154.1"/>
    <property type="molecule type" value="Genomic_DNA"/>
</dbReference>
<reference evidence="3" key="1">
    <citation type="submission" date="2021-03" db="EMBL/GenBank/DDBJ databases">
        <authorList>
            <person name="Bekaert M."/>
        </authorList>
    </citation>
    <scope>NUCLEOTIDE SEQUENCE</scope>
</reference>